<proteinExistence type="predicted"/>
<feature type="compositionally biased region" description="Basic and acidic residues" evidence="1">
    <location>
        <begin position="12"/>
        <end position="28"/>
    </location>
</feature>
<evidence type="ECO:0000256" key="1">
    <source>
        <dbReference type="SAM" id="MobiDB-lite"/>
    </source>
</evidence>
<accession>A0A6G1F9Z1</accession>
<protein>
    <submittedName>
        <fullName evidence="2">Uncharacterized protein</fullName>
    </submittedName>
</protein>
<dbReference type="AlphaFoldDB" id="A0A6G1F9Z1"/>
<feature type="compositionally biased region" description="Low complexity" evidence="1">
    <location>
        <begin position="75"/>
        <end position="93"/>
    </location>
</feature>
<dbReference type="OrthoDB" id="10632448at2759"/>
<feature type="region of interest" description="Disordered" evidence="1">
    <location>
        <begin position="1"/>
        <end position="28"/>
    </location>
</feature>
<organism evidence="2 3">
    <name type="scientific">Oryza meyeriana var. granulata</name>
    <dbReference type="NCBI Taxonomy" id="110450"/>
    <lineage>
        <taxon>Eukaryota</taxon>
        <taxon>Viridiplantae</taxon>
        <taxon>Streptophyta</taxon>
        <taxon>Embryophyta</taxon>
        <taxon>Tracheophyta</taxon>
        <taxon>Spermatophyta</taxon>
        <taxon>Magnoliopsida</taxon>
        <taxon>Liliopsida</taxon>
        <taxon>Poales</taxon>
        <taxon>Poaceae</taxon>
        <taxon>BOP clade</taxon>
        <taxon>Oryzoideae</taxon>
        <taxon>Oryzeae</taxon>
        <taxon>Oryzinae</taxon>
        <taxon>Oryza</taxon>
        <taxon>Oryza meyeriana</taxon>
    </lineage>
</organism>
<sequence>MRGRRTRASPRRHGETGGEGRWRCSERSEKVEVEVEVVEGRARRLRSEIGEVSSSLRRITRGEFLAAEGGVHGGAVAAHASSPSSQPAAAPRPTVRTSSTTAADFKPPPQAVATASSKKRKTGHESSANATTTASSEGTKTIPALGQPEVHRQPNKSAPSAPSPPTKGATRFPAVPLPPPNYDVDEEAVDKRKLLMLKRFASTIAKAEQQTAQRRHDDLLKGRANFTAEEELLLLRDAERAKAREALQEVEKEARRTGLCVERILPEHLRELDITADIEYVVSPECHRDEDGVLRFTPRRYSPVMEMLGLFVKADQDGGELELDEEC</sequence>
<feature type="region of interest" description="Disordered" evidence="1">
    <location>
        <begin position="75"/>
        <end position="179"/>
    </location>
</feature>
<name>A0A6G1F9Z1_9ORYZ</name>
<reference evidence="2 3" key="1">
    <citation type="submission" date="2019-11" db="EMBL/GenBank/DDBJ databases">
        <title>Whole genome sequence of Oryza granulata.</title>
        <authorList>
            <person name="Li W."/>
        </authorList>
    </citation>
    <scope>NUCLEOTIDE SEQUENCE [LARGE SCALE GENOMIC DNA]</scope>
    <source>
        <strain evidence="3">cv. Menghai</strain>
        <tissue evidence="2">Leaf</tissue>
    </source>
</reference>
<comment type="caution">
    <text evidence="2">The sequence shown here is derived from an EMBL/GenBank/DDBJ whole genome shotgun (WGS) entry which is preliminary data.</text>
</comment>
<dbReference type="Proteomes" id="UP000479710">
    <property type="component" value="Unassembled WGS sequence"/>
</dbReference>
<feature type="compositionally biased region" description="Low complexity" evidence="1">
    <location>
        <begin position="126"/>
        <end position="136"/>
    </location>
</feature>
<gene>
    <name evidence="2" type="ORF">E2562_019234</name>
</gene>
<evidence type="ECO:0000313" key="3">
    <source>
        <dbReference type="Proteomes" id="UP000479710"/>
    </source>
</evidence>
<evidence type="ECO:0000313" key="2">
    <source>
        <dbReference type="EMBL" id="KAF0933766.1"/>
    </source>
</evidence>
<dbReference type="EMBL" id="SPHZ02000001">
    <property type="protein sequence ID" value="KAF0933766.1"/>
    <property type="molecule type" value="Genomic_DNA"/>
</dbReference>
<keyword evidence="3" id="KW-1185">Reference proteome</keyword>
<feature type="compositionally biased region" description="Basic residues" evidence="1">
    <location>
        <begin position="1"/>
        <end position="11"/>
    </location>
</feature>